<evidence type="ECO:0008006" key="3">
    <source>
        <dbReference type="Google" id="ProtNLM"/>
    </source>
</evidence>
<comment type="caution">
    <text evidence="1">The sequence shown here is derived from an EMBL/GenBank/DDBJ whole genome shotgun (WGS) entry which is preliminary data.</text>
</comment>
<sequence length="61" mass="7261">MNATKRIIVKEAVWAELSLMREPGMTFSELIETMIERDKKRRLVEDIKRIQEEEDLVEISL</sequence>
<gene>
    <name evidence="1" type="ORF">HWN36_01510</name>
</gene>
<protein>
    <recommendedName>
        <fullName evidence="3">Antitoxin</fullName>
    </recommendedName>
</protein>
<dbReference type="AlphaFoldDB" id="A0A7K4HL79"/>
<name>A0A7K4HL79_9EURY</name>
<proteinExistence type="predicted"/>
<dbReference type="RefSeq" id="WP_176787602.1">
    <property type="nucleotide sequence ID" value="NZ_JABXWR010000001.1"/>
</dbReference>
<dbReference type="Proteomes" id="UP000570823">
    <property type="component" value="Unassembled WGS sequence"/>
</dbReference>
<reference evidence="1 2" key="1">
    <citation type="submission" date="2020-06" db="EMBL/GenBank/DDBJ databases">
        <title>Methanofollis fontis sp. nov., a methanogen isolated from marine sediments near a cold seep at Four-Way Closure Ridge offshore southwestern Taiwan.</title>
        <authorList>
            <person name="Chen S.-C."/>
            <person name="Teng N.-H."/>
            <person name="Lin Y.-S."/>
            <person name="Lai M.-C."/>
            <person name="Chen H.-H."/>
            <person name="Wang C.-C."/>
        </authorList>
    </citation>
    <scope>NUCLEOTIDE SEQUENCE [LARGE SCALE GENOMIC DNA]</scope>
    <source>
        <strain evidence="1 2">DSM 2702</strain>
    </source>
</reference>
<dbReference type="OrthoDB" id="105426at2157"/>
<evidence type="ECO:0000313" key="2">
    <source>
        <dbReference type="Proteomes" id="UP000570823"/>
    </source>
</evidence>
<dbReference type="EMBL" id="JABXWR010000001">
    <property type="protein sequence ID" value="NVO66021.1"/>
    <property type="molecule type" value="Genomic_DNA"/>
</dbReference>
<organism evidence="1 2">
    <name type="scientific">Methanofollis tationis</name>
    <dbReference type="NCBI Taxonomy" id="81417"/>
    <lineage>
        <taxon>Archaea</taxon>
        <taxon>Methanobacteriati</taxon>
        <taxon>Methanobacteriota</taxon>
        <taxon>Stenosarchaea group</taxon>
        <taxon>Methanomicrobia</taxon>
        <taxon>Methanomicrobiales</taxon>
        <taxon>Methanomicrobiaceae</taxon>
        <taxon>Methanofollis</taxon>
    </lineage>
</organism>
<keyword evidence="2" id="KW-1185">Reference proteome</keyword>
<accession>A0A7K4HL79</accession>
<evidence type="ECO:0000313" key="1">
    <source>
        <dbReference type="EMBL" id="NVO66021.1"/>
    </source>
</evidence>